<dbReference type="Proteomes" id="UP001497516">
    <property type="component" value="Chromosome 8"/>
</dbReference>
<dbReference type="AlphaFoldDB" id="A0AAV2G9X3"/>
<dbReference type="EMBL" id="OZ034821">
    <property type="protein sequence ID" value="CAL1407494.1"/>
    <property type="molecule type" value="Genomic_DNA"/>
</dbReference>
<evidence type="ECO:0000313" key="3">
    <source>
        <dbReference type="Proteomes" id="UP001497516"/>
    </source>
</evidence>
<keyword evidence="3" id="KW-1185">Reference proteome</keyword>
<gene>
    <name evidence="2" type="ORF">LTRI10_LOCUS47155</name>
</gene>
<sequence>MARQGRTKRKGADPNGSSKRAHISKAKQVVTQPALPSENDVSSTFGKPQIPASAKQRFDFLSKRQVISSKFFDDKVIRDDEVKQRVYDYLKNLRWSKFTELRFKSYPILVRAFLATFEFEDKGSFSRLKFELNGQKYDLSIVQVHNALKFEGMTCGPAHSDLNEHEFWKSISTESKFTSRTSRRTALHDVALIYIHEFILEAIFGRVNDKPGVHKCDFQLFYSCVTGHSFCLGYWLGKCLQNCAQKNVGHIRVGGVITALAEAYCDFPKNPIGIEVARGELTCKEDTFRRMNLIYKPVPMEPYQPVQKGMKDETPETPDPTSTADLFEATNPPAATTISPPSASPPITYISPSDPWQAIEHTQRRLEEFFRHTGYTCNIGSFQRINDPGQSAPPPSA</sequence>
<feature type="region of interest" description="Disordered" evidence="1">
    <location>
        <begin position="304"/>
        <end position="347"/>
    </location>
</feature>
<accession>A0AAV2G9X3</accession>
<organism evidence="2 3">
    <name type="scientific">Linum trigynum</name>
    <dbReference type="NCBI Taxonomy" id="586398"/>
    <lineage>
        <taxon>Eukaryota</taxon>
        <taxon>Viridiplantae</taxon>
        <taxon>Streptophyta</taxon>
        <taxon>Embryophyta</taxon>
        <taxon>Tracheophyta</taxon>
        <taxon>Spermatophyta</taxon>
        <taxon>Magnoliopsida</taxon>
        <taxon>eudicotyledons</taxon>
        <taxon>Gunneridae</taxon>
        <taxon>Pentapetalae</taxon>
        <taxon>rosids</taxon>
        <taxon>fabids</taxon>
        <taxon>Malpighiales</taxon>
        <taxon>Linaceae</taxon>
        <taxon>Linum</taxon>
    </lineage>
</organism>
<proteinExistence type="predicted"/>
<feature type="compositionally biased region" description="Low complexity" evidence="1">
    <location>
        <begin position="332"/>
        <end position="347"/>
    </location>
</feature>
<evidence type="ECO:0000256" key="1">
    <source>
        <dbReference type="SAM" id="MobiDB-lite"/>
    </source>
</evidence>
<evidence type="ECO:0000313" key="2">
    <source>
        <dbReference type="EMBL" id="CAL1407494.1"/>
    </source>
</evidence>
<reference evidence="2 3" key="1">
    <citation type="submission" date="2024-04" db="EMBL/GenBank/DDBJ databases">
        <authorList>
            <person name="Fracassetti M."/>
        </authorList>
    </citation>
    <scope>NUCLEOTIDE SEQUENCE [LARGE SCALE GENOMIC DNA]</scope>
</reference>
<name>A0AAV2G9X3_9ROSI</name>
<protein>
    <submittedName>
        <fullName evidence="2">Uncharacterized protein</fullName>
    </submittedName>
</protein>
<feature type="region of interest" description="Disordered" evidence="1">
    <location>
        <begin position="1"/>
        <end position="48"/>
    </location>
</feature>